<dbReference type="RefSeq" id="WP_187552715.1">
    <property type="nucleotide sequence ID" value="NZ_BMZL01000001.1"/>
</dbReference>
<evidence type="ECO:0000256" key="1">
    <source>
        <dbReference type="SAM" id="SignalP"/>
    </source>
</evidence>
<sequence>MHTISPRTFIAIALALGFALPAHAGKPDAPAAADAAERPLIETSYLIAPERIGDFVLEGSRYDDKNKYAGAGFRYALKDHQETRFDVFVYPSGRAPQAEATASGMVDFRGSLEHARQAGHVRDLQFLSDEDFPLEAPEPAKPAAASDAKLDAALLQAIASTNTVGKRLRMHNTMVNGGFPMASNGYLFHRQLYFFKVRASAARDRIDQAAFDALTDLAARTLVPAIEVANVGGCANADIVIDTDANPDGMAAALVRRAAEIQGENCFKDAASAKLDEKSEGARVVRIDFNASEWKSR</sequence>
<accession>A0A7G9SQS4</accession>
<organism evidence="2 3">
    <name type="scientific">Thermomonas carbonis</name>
    <dbReference type="NCBI Taxonomy" id="1463158"/>
    <lineage>
        <taxon>Bacteria</taxon>
        <taxon>Pseudomonadati</taxon>
        <taxon>Pseudomonadota</taxon>
        <taxon>Gammaproteobacteria</taxon>
        <taxon>Lysobacterales</taxon>
        <taxon>Lysobacteraceae</taxon>
        <taxon>Thermomonas</taxon>
    </lineage>
</organism>
<keyword evidence="3" id="KW-1185">Reference proteome</keyword>
<evidence type="ECO:0000313" key="3">
    <source>
        <dbReference type="Proteomes" id="UP000515804"/>
    </source>
</evidence>
<proteinExistence type="predicted"/>
<name>A0A7G9SQS4_9GAMM</name>
<evidence type="ECO:0000313" key="2">
    <source>
        <dbReference type="EMBL" id="QNN70199.1"/>
    </source>
</evidence>
<reference evidence="2 3" key="1">
    <citation type="submission" date="2020-08" db="EMBL/GenBank/DDBJ databases">
        <title>Genome sequence of Thermomonas carbonis KCTC 42013T.</title>
        <authorList>
            <person name="Hyun D.-W."/>
            <person name="Bae J.-W."/>
        </authorList>
    </citation>
    <scope>NUCLEOTIDE SEQUENCE [LARGE SCALE GENOMIC DNA]</scope>
    <source>
        <strain evidence="2 3">KCTC 42013</strain>
    </source>
</reference>
<dbReference type="Proteomes" id="UP000515804">
    <property type="component" value="Chromosome"/>
</dbReference>
<feature type="signal peptide" evidence="1">
    <location>
        <begin position="1"/>
        <end position="24"/>
    </location>
</feature>
<keyword evidence="1" id="KW-0732">Signal</keyword>
<dbReference type="AlphaFoldDB" id="A0A7G9SQS4"/>
<feature type="chain" id="PRO_5028824884" evidence="1">
    <location>
        <begin position="25"/>
        <end position="297"/>
    </location>
</feature>
<gene>
    <name evidence="2" type="ORF">H9L16_00675</name>
</gene>
<dbReference type="EMBL" id="CP060719">
    <property type="protein sequence ID" value="QNN70199.1"/>
    <property type="molecule type" value="Genomic_DNA"/>
</dbReference>
<protein>
    <submittedName>
        <fullName evidence="2">Uncharacterized protein</fullName>
    </submittedName>
</protein>
<dbReference type="KEGG" id="tcn:H9L16_00675"/>